<feature type="compositionally biased region" description="Polar residues" evidence="5">
    <location>
        <begin position="1"/>
        <end position="12"/>
    </location>
</feature>
<dbReference type="VEuPathDB" id="ToxoDB:TGDOM2_206330"/>
<feature type="region of interest" description="Disordered" evidence="5">
    <location>
        <begin position="80"/>
        <end position="122"/>
    </location>
</feature>
<dbReference type="GO" id="GO:0016567">
    <property type="term" value="P:protein ubiquitination"/>
    <property type="evidence" value="ECO:0007669"/>
    <property type="project" value="TreeGrafter"/>
</dbReference>
<dbReference type="InterPro" id="IPR001965">
    <property type="entry name" value="Znf_PHD"/>
</dbReference>
<dbReference type="PROSITE" id="PS00202">
    <property type="entry name" value="RUBREDOXIN"/>
    <property type="match status" value="1"/>
</dbReference>
<feature type="region of interest" description="Disordered" evidence="5">
    <location>
        <begin position="284"/>
        <end position="422"/>
    </location>
</feature>
<evidence type="ECO:0000256" key="2">
    <source>
        <dbReference type="ARBA" id="ARBA00022771"/>
    </source>
</evidence>
<feature type="region of interest" description="Disordered" evidence="5">
    <location>
        <begin position="1"/>
        <end position="21"/>
    </location>
</feature>
<evidence type="ECO:0000259" key="7">
    <source>
        <dbReference type="PROSITE" id="PS50089"/>
    </source>
</evidence>
<feature type="compositionally biased region" description="Low complexity" evidence="5">
    <location>
        <begin position="356"/>
        <end position="367"/>
    </location>
</feature>
<feature type="compositionally biased region" description="Low complexity" evidence="5">
    <location>
        <begin position="111"/>
        <end position="122"/>
    </location>
</feature>
<evidence type="ECO:0000313" key="9">
    <source>
        <dbReference type="Proteomes" id="UP000028837"/>
    </source>
</evidence>
<evidence type="ECO:0000256" key="1">
    <source>
        <dbReference type="ARBA" id="ARBA00022723"/>
    </source>
</evidence>
<evidence type="ECO:0000313" key="8">
    <source>
        <dbReference type="EMBL" id="KFG32099.1"/>
    </source>
</evidence>
<dbReference type="PANTHER" id="PTHR45969">
    <property type="entry name" value="RING ZINC FINGER PROTEIN-RELATED"/>
    <property type="match status" value="1"/>
</dbReference>
<dbReference type="InterPro" id="IPR011011">
    <property type="entry name" value="Znf_FYVE_PHD"/>
</dbReference>
<dbReference type="InterPro" id="IPR019787">
    <property type="entry name" value="Znf_PHD-finger"/>
</dbReference>
<protein>
    <submittedName>
        <fullName evidence="8">PHD-finger domain-containing protein</fullName>
    </submittedName>
</protein>
<accession>A0A086JIY1</accession>
<feature type="region of interest" description="Disordered" evidence="5">
    <location>
        <begin position="472"/>
        <end position="525"/>
    </location>
</feature>
<gene>
    <name evidence="8" type="ORF">TGDOM2_206330</name>
</gene>
<feature type="compositionally biased region" description="Low complexity" evidence="5">
    <location>
        <begin position="564"/>
        <end position="576"/>
    </location>
</feature>
<feature type="compositionally biased region" description="Basic and acidic residues" evidence="5">
    <location>
        <begin position="340"/>
        <end position="354"/>
    </location>
</feature>
<feature type="region of interest" description="Disordered" evidence="5">
    <location>
        <begin position="647"/>
        <end position="692"/>
    </location>
</feature>
<dbReference type="PROSITE" id="PS50089">
    <property type="entry name" value="ZF_RING_2"/>
    <property type="match status" value="1"/>
</dbReference>
<feature type="region of interest" description="Disordered" evidence="5">
    <location>
        <begin position="558"/>
        <end position="635"/>
    </location>
</feature>
<dbReference type="Proteomes" id="UP000028837">
    <property type="component" value="Unassembled WGS sequence"/>
</dbReference>
<evidence type="ECO:0000256" key="5">
    <source>
        <dbReference type="SAM" id="MobiDB-lite"/>
    </source>
</evidence>
<feature type="compositionally biased region" description="Low complexity" evidence="5">
    <location>
        <begin position="80"/>
        <end position="100"/>
    </location>
</feature>
<feature type="domain" description="PHD-type" evidence="6">
    <location>
        <begin position="207"/>
        <end position="262"/>
    </location>
</feature>
<dbReference type="SUPFAM" id="SSF57903">
    <property type="entry name" value="FYVE/PHD zinc finger"/>
    <property type="match status" value="1"/>
</dbReference>
<dbReference type="GO" id="GO:0061630">
    <property type="term" value="F:ubiquitin protein ligase activity"/>
    <property type="evidence" value="ECO:0007669"/>
    <property type="project" value="TreeGrafter"/>
</dbReference>
<keyword evidence="2 4" id="KW-0863">Zinc-finger</keyword>
<dbReference type="GO" id="GO:0008270">
    <property type="term" value="F:zinc ion binding"/>
    <property type="evidence" value="ECO:0007669"/>
    <property type="project" value="UniProtKB-KW"/>
</dbReference>
<dbReference type="CDD" id="cd15489">
    <property type="entry name" value="PHD_SF"/>
    <property type="match status" value="1"/>
</dbReference>
<feature type="region of interest" description="Disordered" evidence="5">
    <location>
        <begin position="931"/>
        <end position="974"/>
    </location>
</feature>
<dbReference type="AlphaFoldDB" id="A0A086JIY1"/>
<dbReference type="InterPro" id="IPR018527">
    <property type="entry name" value="Rubredoxin_Fe_BS"/>
</dbReference>
<dbReference type="Gene3D" id="3.30.40.10">
    <property type="entry name" value="Zinc/RING finger domain, C3HC4 (zinc finger)"/>
    <property type="match status" value="1"/>
</dbReference>
<feature type="domain" description="RING-type" evidence="7">
    <location>
        <begin position="136"/>
        <end position="159"/>
    </location>
</feature>
<feature type="compositionally biased region" description="Basic residues" evidence="5">
    <location>
        <begin position="287"/>
        <end position="297"/>
    </location>
</feature>
<name>A0A086JIY1_TOXGO</name>
<evidence type="ECO:0000256" key="4">
    <source>
        <dbReference type="PROSITE-ProRule" id="PRU00175"/>
    </source>
</evidence>
<dbReference type="SMART" id="SM00249">
    <property type="entry name" value="PHD"/>
    <property type="match status" value="1"/>
</dbReference>
<feature type="compositionally biased region" description="Basic and acidic residues" evidence="5">
    <location>
        <begin position="396"/>
        <end position="410"/>
    </location>
</feature>
<feature type="compositionally biased region" description="Basic residues" evidence="5">
    <location>
        <begin position="307"/>
        <end position="319"/>
    </location>
</feature>
<dbReference type="PANTHER" id="PTHR45969:SF69">
    <property type="entry name" value="FINGER DOMAIN PROTEIN, PUTATIVE (AFU_ORTHOLOGUE AFUA_3G12190)-RELATED"/>
    <property type="match status" value="1"/>
</dbReference>
<keyword evidence="1" id="KW-0479">Metal-binding</keyword>
<dbReference type="InterPro" id="IPR013083">
    <property type="entry name" value="Znf_RING/FYVE/PHD"/>
</dbReference>
<sequence>MAGPRQSFSSSKPAAKKRMTKSYVMTEVFPEVVQLSRLQLDQACAVCLGEFQEDNCAEEDETSPGTTAAKPSTHVIDISESPAVSVDPSPPAASSSSPPYVRRRRLSRMKPSALSSRDSPASSRQSLLPLGLISCCSHVFHHVCIEKWCTRENSCPQCKCRFSWLASYSRTGEREAVTRVRKLDQAAAYTEHDTMAASHFLGTLHRDWMCPACGQTVRQDDRDFLVCEEQSCGERYHRACCLLSPEHADISLPWICVDCRESGRPCIDCEGRRMPRQYITEDGFFLAHRRRQPRRQGRQGGSVASRRDRRSRSAARRSRVLRDHGDSEFLDDLEATNTLAREEPQSSQARRDENPADSSAAAAPNSPCQEPQSETNSRDASVVTAEELRGAGQEQDVSRSNRKTYCEGELVRGSQRAQTSDTNVTSVHWLEDILNWGDAVVGGQKRGSSCSFPSSFSSSSSFSLPLPSSSSSSSASSPFSSSASSASSSSSSVSPLPSSSSFSHDSGGTASSSSSASASCPSAAQGESFEPRRSFMLEQHLTRLAALASEYSVSQLSRGNSQNTASKPAASTATSPNEANDDEAVGSESVSDKNGETGPVEEGSGLPRRLEPRRRIPINTEMLSSGAFRPRRQLEFPGPSSVLLARRKQFDSKTERRRGVARNSFFSTTRDTSAGSISFDPRRPSNSTHVSESIQSGAVIEKMVQPESRTPANSGQVSAARLCFMDTVFGLSGGACGISRSPPLSAAPGVHIAGPGVCPSSSSASCSGSSPISSSTATRSFVSIYVRNAHASRVPPPCVGITEVGCKSAAAAVRRDDAFASARQTGPNYFEGVLIRKQKRHAADVACWNSGKGQALASATEENKDSDFSHASRLSANREEHSVQDSRPRRHVDTDACVYNSVAAGVDCPGVIRWERLPAKLSKPVLLSEGEAAPAAATRGRGERQRKRAREDREALEDSASGHEHFGGIPAQRGRKTIRPSSELINIVRHILKPQLQALSWSCYEAFRLEFKARCRKICHELTDKFASSMPAGGTHAARNYWKEREHIIRDVVSKTFARCAVGDSRASSREVV</sequence>
<dbReference type="OrthoDB" id="332128at2759"/>
<keyword evidence="3" id="KW-0862">Zinc</keyword>
<dbReference type="PROSITE" id="PS01359">
    <property type="entry name" value="ZF_PHD_1"/>
    <property type="match status" value="1"/>
</dbReference>
<feature type="region of interest" description="Disordered" evidence="5">
    <location>
        <begin position="858"/>
        <end position="889"/>
    </location>
</feature>
<evidence type="ECO:0000259" key="6">
    <source>
        <dbReference type="PROSITE" id="PS50016"/>
    </source>
</evidence>
<reference evidence="8 9" key="1">
    <citation type="submission" date="2014-02" db="EMBL/GenBank/DDBJ databases">
        <authorList>
            <person name="Sibley D."/>
            <person name="Venepally P."/>
            <person name="Karamycheva S."/>
            <person name="Hadjithomas M."/>
            <person name="Khan A."/>
            <person name="Brunk B."/>
            <person name="Roos D."/>
            <person name="Caler E."/>
            <person name="Lorenzi H."/>
        </authorList>
    </citation>
    <scope>NUCLEOTIDE SEQUENCE [LARGE SCALE GENOMIC DNA]</scope>
    <source>
        <strain evidence="8 9">GAB2-2007-GAL-DOM2</strain>
    </source>
</reference>
<dbReference type="SUPFAM" id="SSF57850">
    <property type="entry name" value="RING/U-box"/>
    <property type="match status" value="1"/>
</dbReference>
<feature type="compositionally biased region" description="Basic and acidic residues" evidence="5">
    <location>
        <begin position="648"/>
        <end position="658"/>
    </location>
</feature>
<feature type="compositionally biased region" description="Polar residues" evidence="5">
    <location>
        <begin position="368"/>
        <end position="379"/>
    </location>
</feature>
<comment type="caution">
    <text evidence="8">The sequence shown here is derived from an EMBL/GenBank/DDBJ whole genome shotgun (WGS) entry which is preliminary data.</text>
</comment>
<feature type="compositionally biased region" description="Polar residues" evidence="5">
    <location>
        <begin position="664"/>
        <end position="676"/>
    </location>
</feature>
<dbReference type="EMBL" id="AHZU02001464">
    <property type="protein sequence ID" value="KFG32099.1"/>
    <property type="molecule type" value="Genomic_DNA"/>
</dbReference>
<feature type="compositionally biased region" description="Basic and acidic residues" evidence="5">
    <location>
        <begin position="861"/>
        <end position="889"/>
    </location>
</feature>
<dbReference type="InterPro" id="IPR019786">
    <property type="entry name" value="Zinc_finger_PHD-type_CS"/>
</dbReference>
<proteinExistence type="predicted"/>
<organism evidence="8 9">
    <name type="scientific">Toxoplasma gondii GAB2-2007-GAL-DOM2</name>
    <dbReference type="NCBI Taxonomy" id="1130820"/>
    <lineage>
        <taxon>Eukaryota</taxon>
        <taxon>Sar</taxon>
        <taxon>Alveolata</taxon>
        <taxon>Apicomplexa</taxon>
        <taxon>Conoidasida</taxon>
        <taxon>Coccidia</taxon>
        <taxon>Eucoccidiorida</taxon>
        <taxon>Eimeriorina</taxon>
        <taxon>Sarcocystidae</taxon>
        <taxon>Toxoplasma</taxon>
    </lineage>
</organism>
<evidence type="ECO:0000256" key="3">
    <source>
        <dbReference type="ARBA" id="ARBA00022833"/>
    </source>
</evidence>
<dbReference type="InterPro" id="IPR001841">
    <property type="entry name" value="Znf_RING"/>
</dbReference>
<dbReference type="PROSITE" id="PS50016">
    <property type="entry name" value="ZF_PHD_2"/>
    <property type="match status" value="1"/>
</dbReference>
<feature type="compositionally biased region" description="Low complexity" evidence="5">
    <location>
        <begin position="472"/>
        <end position="524"/>
    </location>
</feature>